<keyword evidence="1" id="KW-0472">Membrane</keyword>
<accession>A0A146LEH8</accession>
<protein>
    <submittedName>
        <fullName evidence="2">Uncharacterized protein</fullName>
    </submittedName>
</protein>
<dbReference type="AlphaFoldDB" id="A0A146LEH8"/>
<proteinExistence type="predicted"/>
<sequence length="182" mass="19568">TLHVIATTIPVIATTIPVIATTLPAIATTLPAVATTLSMIVTTLLVTAMMPLVVAAILVIATVEVDPLARLTVRNTLEVATTTATTTLLLLLLTPTSHGTIWEPIFMTDGIQATEEARVMGVGERLVTEVRMKTSKRNQHHLLHHHLGSQALIELNSLNCKSKNGSRYNFGQPANFECQRGS</sequence>
<keyword evidence="1" id="KW-0812">Transmembrane</keyword>
<name>A0A146LEH8_LYGHE</name>
<feature type="transmembrane region" description="Helical" evidence="1">
    <location>
        <begin position="39"/>
        <end position="61"/>
    </location>
</feature>
<feature type="non-terminal residue" evidence="2">
    <location>
        <position position="182"/>
    </location>
</feature>
<evidence type="ECO:0000256" key="1">
    <source>
        <dbReference type="SAM" id="Phobius"/>
    </source>
</evidence>
<feature type="non-terminal residue" evidence="2">
    <location>
        <position position="1"/>
    </location>
</feature>
<gene>
    <name evidence="2" type="ORF">g.48858</name>
</gene>
<reference evidence="2" key="1">
    <citation type="journal article" date="2016" name="Gigascience">
        <title>De novo construction of an expanded transcriptome assembly for the western tarnished plant bug, Lygus hesperus.</title>
        <authorList>
            <person name="Tassone E.E."/>
            <person name="Geib S.M."/>
            <person name="Hall B."/>
            <person name="Fabrick J.A."/>
            <person name="Brent C.S."/>
            <person name="Hull J.J."/>
        </authorList>
    </citation>
    <scope>NUCLEOTIDE SEQUENCE</scope>
</reference>
<dbReference type="EMBL" id="GDHC01011955">
    <property type="protein sequence ID" value="JAQ06674.1"/>
    <property type="molecule type" value="Transcribed_RNA"/>
</dbReference>
<organism evidence="2">
    <name type="scientific">Lygus hesperus</name>
    <name type="common">Western plant bug</name>
    <dbReference type="NCBI Taxonomy" id="30085"/>
    <lineage>
        <taxon>Eukaryota</taxon>
        <taxon>Metazoa</taxon>
        <taxon>Ecdysozoa</taxon>
        <taxon>Arthropoda</taxon>
        <taxon>Hexapoda</taxon>
        <taxon>Insecta</taxon>
        <taxon>Pterygota</taxon>
        <taxon>Neoptera</taxon>
        <taxon>Paraneoptera</taxon>
        <taxon>Hemiptera</taxon>
        <taxon>Heteroptera</taxon>
        <taxon>Panheteroptera</taxon>
        <taxon>Cimicomorpha</taxon>
        <taxon>Miridae</taxon>
        <taxon>Mirini</taxon>
        <taxon>Lygus</taxon>
    </lineage>
</organism>
<keyword evidence="1" id="KW-1133">Transmembrane helix</keyword>
<evidence type="ECO:0000313" key="2">
    <source>
        <dbReference type="EMBL" id="JAQ06674.1"/>
    </source>
</evidence>